<proteinExistence type="predicted"/>
<feature type="region of interest" description="Disordered" evidence="1">
    <location>
        <begin position="340"/>
        <end position="366"/>
    </location>
</feature>
<feature type="compositionally biased region" description="Polar residues" evidence="1">
    <location>
        <begin position="341"/>
        <end position="351"/>
    </location>
</feature>
<dbReference type="AlphaFoldDB" id="A0AAW0UYD9"/>
<dbReference type="Proteomes" id="UP001487740">
    <property type="component" value="Unassembled WGS sequence"/>
</dbReference>
<reference evidence="3 4" key="1">
    <citation type="submission" date="2023-03" db="EMBL/GenBank/DDBJ databases">
        <title>High-quality genome of Scylla paramamosain provides insights in environmental adaptation.</title>
        <authorList>
            <person name="Zhang L."/>
        </authorList>
    </citation>
    <scope>NUCLEOTIDE SEQUENCE [LARGE SCALE GENOMIC DNA]</scope>
    <source>
        <strain evidence="3">LZ_2023a</strain>
        <tissue evidence="3">Muscle</tissue>
    </source>
</reference>
<evidence type="ECO:0000256" key="2">
    <source>
        <dbReference type="SAM" id="SignalP"/>
    </source>
</evidence>
<keyword evidence="2" id="KW-0732">Signal</keyword>
<gene>
    <name evidence="3" type="ORF">O3P69_000006</name>
</gene>
<comment type="caution">
    <text evidence="3">The sequence shown here is derived from an EMBL/GenBank/DDBJ whole genome shotgun (WGS) entry which is preliminary data.</text>
</comment>
<evidence type="ECO:0000256" key="1">
    <source>
        <dbReference type="SAM" id="MobiDB-lite"/>
    </source>
</evidence>
<evidence type="ECO:0000313" key="3">
    <source>
        <dbReference type="EMBL" id="KAK8403620.1"/>
    </source>
</evidence>
<protein>
    <submittedName>
        <fullName evidence="3">Uncharacterized protein</fullName>
    </submittedName>
</protein>
<name>A0AAW0UYD9_SCYPA</name>
<dbReference type="EMBL" id="JARAKH010000005">
    <property type="protein sequence ID" value="KAK8403620.1"/>
    <property type="molecule type" value="Genomic_DNA"/>
</dbReference>
<organism evidence="3 4">
    <name type="scientific">Scylla paramamosain</name>
    <name type="common">Mud crab</name>
    <dbReference type="NCBI Taxonomy" id="85552"/>
    <lineage>
        <taxon>Eukaryota</taxon>
        <taxon>Metazoa</taxon>
        <taxon>Ecdysozoa</taxon>
        <taxon>Arthropoda</taxon>
        <taxon>Crustacea</taxon>
        <taxon>Multicrustacea</taxon>
        <taxon>Malacostraca</taxon>
        <taxon>Eumalacostraca</taxon>
        <taxon>Eucarida</taxon>
        <taxon>Decapoda</taxon>
        <taxon>Pleocyemata</taxon>
        <taxon>Brachyura</taxon>
        <taxon>Eubrachyura</taxon>
        <taxon>Portunoidea</taxon>
        <taxon>Portunidae</taxon>
        <taxon>Portuninae</taxon>
        <taxon>Scylla</taxon>
    </lineage>
</organism>
<feature type="signal peptide" evidence="2">
    <location>
        <begin position="1"/>
        <end position="23"/>
    </location>
</feature>
<evidence type="ECO:0000313" key="4">
    <source>
        <dbReference type="Proteomes" id="UP001487740"/>
    </source>
</evidence>
<sequence>MSSVWRPAVLMWWWWWWWCHISATNCLLVPPSSPSSPKQEVAVSDVVFIEEVLQQLGLPRSRELLQTRLQDVVTSLPSLVDLLILPVLEHTTLSLVRVVEDVVALVPQDEGSHTQDLIDAAEHIARWLPLLFPGMSHFKIVSLMQDILGPDISRRVQQWLVRTGRLVKVSQQTVNTIKSPARLLALFLKPALVRLVALLVEEVPKYTTEVVYKLIHDEQHLTHSWMVDVTVNVLRAMEKGVHNTQCLEKVLCLSYPARVWLTYYPMQVGLWVGDTTGLLASLTPRLQSAFKTVSWMVKGEPCCHFFPYATLLQVTSGTTVVTSIPEQQCLCQVAEGRRRGSQSSVDRTSGATAAGRDGGDSMSDTG</sequence>
<accession>A0AAW0UYD9</accession>
<keyword evidence="4" id="KW-1185">Reference proteome</keyword>
<feature type="chain" id="PRO_5043855701" evidence="2">
    <location>
        <begin position="24"/>
        <end position="366"/>
    </location>
</feature>